<dbReference type="RefSeq" id="WP_069850674.1">
    <property type="nucleotide sequence ID" value="NZ_CP014859.1"/>
</dbReference>
<dbReference type="GO" id="GO:0000287">
    <property type="term" value="F:magnesium ion binding"/>
    <property type="evidence" value="ECO:0007669"/>
    <property type="project" value="InterPro"/>
</dbReference>
<dbReference type="InterPro" id="IPR018201">
    <property type="entry name" value="Ketoacyl_synth_AS"/>
</dbReference>
<dbReference type="CDD" id="cd00833">
    <property type="entry name" value="PKS"/>
    <property type="match status" value="1"/>
</dbReference>
<keyword evidence="6" id="KW-1185">Reference proteome</keyword>
<dbReference type="PANTHER" id="PTHR43074:SF1">
    <property type="entry name" value="BETA-KETOACYL SYNTHASE FAMILY PROTEIN-RELATED"/>
    <property type="match status" value="1"/>
</dbReference>
<keyword evidence="3" id="KW-0808">Transferase</keyword>
<dbReference type="PANTHER" id="PTHR43074">
    <property type="entry name" value="OMEGA-3 POLYUNSATURATED FATTY ACID SYNTHASE PFAB-RELATED"/>
    <property type="match status" value="1"/>
</dbReference>
<dbReference type="Gene3D" id="3.40.366.10">
    <property type="entry name" value="Malonyl-Coenzyme A Acyl Carrier Protein, domain 2"/>
    <property type="match status" value="1"/>
</dbReference>
<accession>A0AAC9HSB6</accession>
<sequence length="1569" mass="165309">MTVASDDVAVVGMAVLFPQAPNLDAYWRNLVAGLDATGSIAEARRGLDARSADRADARADRRGGFLDLAEIAVARLGLPSCSVADLAPDQLIALGVAADALRDAGGPEAVPDRDRVGVVLGTGSAPSPQLIELSNRLHRPAEFAAALHAVFPELDESAVARLRDHFGAGQPESPPTGVLPASAAAKLAHRLDLRGPAYTVDGACASSLIAVDHAVGELLRNRCDLMLAGGSHQLHDATLWSVLGPLRTLSPGECTRPFDQRADGTLIGEGTGIVVLKRLADARRDGDRVYVVIRGIGVAGDGGTSGGPAEPSVDGQTRALAEAWRAAGLDPRAPDSVGLLEAHGIATEAGDAAELATLAEVFGAEPAGSGVLGSVKSMIGHTLPAAGIAGLVKAALAVYHGVLPPTPNCEQPHPALARTRFRSLSEALNWESPAGTPRRAAVNAFGFGGINAHVILEQAPPGDPGHADLAQSSQRTLRLAAANPTELADLLTASDEDVLAAGLAEDAPAPGRCRLAVVDPTPKRLGFARRVVASGRSWRGRNDIWFTIAPLLSPEAGGRLAFVFPGLDSESEAGFDTDTDAGEQPVFGVLSLGLELDRQLRSAGVVPDAIAGHSLGEWNAMASAGVIDRPVTARMLATAQNNEYPLLDLTFVLVGASVSEVGAALAAHPELVISHDNSPRQSIVCGPAVAADRFVRSCRDRGVIAWELPVRSGAHTPMFAPLAARFEDQLAQTTLRPAETELWSATLAAPFPADAQRQRELILRHLVEPVRFTELVEAMYAAGIRAFIQPGIGQVPALIDDILGDREHLTISAHQAGRDGRAGRRRIRAALWADGWQPASARESADRGTLPVRLRFGPDPLVLPEADRVGIRAVLGRCVPPSGPDRLPAPPRRSAGTTASSRELFALLGEIEESAQWAADWVDGANTTAAAIPQPAADLVAEAPQLAGPQATGPNPAAEVPVDRAEGGGLAPISEAPPTILDPTTHQVFPAPQTEAAVADTADEAVPIAARTALVPEQGRSIGGLEIDEPPTTPDRVDGEVHATLTVSLDTMPHLRDHSFYDQRPGWPDASDRMPVMPATGVVAHIVDFVQRAVPHRVVTEVGGLLLRRWFTAVPTTSVRVIATPLGADRYRVQVGDHAEAVVTLADRLPDSPPAPEIDRSAEHPSWHTAEQLYSRRLMFHGPIFAKVRAVSGIGDRHVRGVVQASDVPGVLLDNAGQLFGYWIQRSPAVCALALPMGVSAIRFHGPPPAPGTAVDCLVTVTSISDADVVGDIRLSVAGRVIVEIIGWRNRIFFPADRVLAALQNPTQLTVAVPQRSGWVLLRESWPGLAARDFVLGGMLAAAERAEYRECPARARRHWLLGRLAAKDAVRALLWEGPGAIASPRRDFRELPGETGLYPAELRIYHDAAGRPRVTGLHGRVLPELSISLAHSGTVAVAIAVPGSGGVGIDVEKVAPRTPETIELALDASERGLLADLVGLTGESTDLWFARFWTAKEAAGKAEGIGLAGGPRRFSVRTRPDGDLAVTVPGGMVPRTYRVRTTSVEAASPERPDQPGDRYVVAWTVQEDE</sequence>
<dbReference type="SUPFAM" id="SSF52151">
    <property type="entry name" value="FabD/lysophospholipase-like"/>
    <property type="match status" value="1"/>
</dbReference>
<dbReference type="InterPro" id="IPR052568">
    <property type="entry name" value="PKS-FAS_Synthase"/>
</dbReference>
<protein>
    <submittedName>
        <fullName evidence="5">Polyketide synthase family protein</fullName>
    </submittedName>
</protein>
<reference evidence="6" key="1">
    <citation type="submission" date="2016-03" db="EMBL/GenBank/DDBJ databases">
        <title>Complete genome sequence of the type strain Actinoalloteichus hymeniacidonis DSM 45092.</title>
        <authorList>
            <person name="Schaffert L."/>
            <person name="Albersmeier A."/>
            <person name="Winkler A."/>
            <person name="Kalinowski J."/>
            <person name="Zotchev S."/>
            <person name="Ruckert C."/>
        </authorList>
    </citation>
    <scope>NUCLEOTIDE SEQUENCE [LARGE SCALE GENOMIC DNA]</scope>
    <source>
        <strain evidence="6">HPA177(T) (DSM 45092(T))</strain>
    </source>
</reference>
<dbReference type="InterPro" id="IPR032821">
    <property type="entry name" value="PKS_assoc"/>
</dbReference>
<dbReference type="Pfam" id="PF02801">
    <property type="entry name" value="Ketoacyl-synt_C"/>
    <property type="match status" value="1"/>
</dbReference>
<dbReference type="SMART" id="SM00825">
    <property type="entry name" value="PKS_KS"/>
    <property type="match status" value="1"/>
</dbReference>
<dbReference type="Gene3D" id="3.90.470.20">
    <property type="entry name" value="4'-phosphopantetheinyl transferase domain"/>
    <property type="match status" value="2"/>
</dbReference>
<dbReference type="InterPro" id="IPR016039">
    <property type="entry name" value="Thiolase-like"/>
</dbReference>
<dbReference type="InterPro" id="IPR020841">
    <property type="entry name" value="PKS_Beta-ketoAc_synthase_dom"/>
</dbReference>
<feature type="domain" description="Ketosynthase family 3 (KS3)" evidence="4">
    <location>
        <begin position="5"/>
        <end position="458"/>
    </location>
</feature>
<evidence type="ECO:0000256" key="3">
    <source>
        <dbReference type="ARBA" id="ARBA00022679"/>
    </source>
</evidence>
<dbReference type="Proteomes" id="UP000095210">
    <property type="component" value="Chromosome"/>
</dbReference>
<dbReference type="InterPro" id="IPR014043">
    <property type="entry name" value="Acyl_transferase_dom"/>
</dbReference>
<dbReference type="InterPro" id="IPR014030">
    <property type="entry name" value="Ketoacyl_synth_N"/>
</dbReference>
<evidence type="ECO:0000256" key="1">
    <source>
        <dbReference type="ARBA" id="ARBA00022450"/>
    </source>
</evidence>
<dbReference type="SUPFAM" id="SSF56214">
    <property type="entry name" value="4'-phosphopantetheinyl transferase"/>
    <property type="match status" value="2"/>
</dbReference>
<keyword evidence="2" id="KW-0597">Phosphoprotein</keyword>
<dbReference type="SUPFAM" id="SSF55048">
    <property type="entry name" value="Probable ACP-binding domain of malonyl-CoA ACP transacylase"/>
    <property type="match status" value="1"/>
</dbReference>
<evidence type="ECO:0000259" key="4">
    <source>
        <dbReference type="PROSITE" id="PS52004"/>
    </source>
</evidence>
<dbReference type="Pfam" id="PF00698">
    <property type="entry name" value="Acyl_transf_1"/>
    <property type="match status" value="1"/>
</dbReference>
<dbReference type="InterPro" id="IPR042104">
    <property type="entry name" value="PKS_dehydratase_sf"/>
</dbReference>
<dbReference type="PROSITE" id="PS52004">
    <property type="entry name" value="KS3_2"/>
    <property type="match status" value="1"/>
</dbReference>
<dbReference type="PROSITE" id="PS00606">
    <property type="entry name" value="KS3_1"/>
    <property type="match status" value="1"/>
</dbReference>
<gene>
    <name evidence="5" type="ORF">TL08_18350</name>
</gene>
<dbReference type="KEGG" id="ahm:TL08_18350"/>
<dbReference type="InterPro" id="IPR037143">
    <property type="entry name" value="4-PPantetheinyl_Trfase_dom_sf"/>
</dbReference>
<dbReference type="Pfam" id="PF16197">
    <property type="entry name" value="KAsynt_C_assoc"/>
    <property type="match status" value="1"/>
</dbReference>
<name>A0AAC9HSB6_9PSEU</name>
<dbReference type="SMART" id="SM00827">
    <property type="entry name" value="PKS_AT"/>
    <property type="match status" value="1"/>
</dbReference>
<keyword evidence="1" id="KW-0596">Phosphopantetheine</keyword>
<dbReference type="GO" id="GO:0006633">
    <property type="term" value="P:fatty acid biosynthetic process"/>
    <property type="evidence" value="ECO:0007669"/>
    <property type="project" value="InterPro"/>
</dbReference>
<dbReference type="InterPro" id="IPR016036">
    <property type="entry name" value="Malonyl_transacylase_ACP-bd"/>
</dbReference>
<dbReference type="SUPFAM" id="SSF53901">
    <property type="entry name" value="Thiolase-like"/>
    <property type="match status" value="1"/>
</dbReference>
<dbReference type="InterPro" id="IPR001227">
    <property type="entry name" value="Ac_transferase_dom_sf"/>
</dbReference>
<dbReference type="InterPro" id="IPR016035">
    <property type="entry name" value="Acyl_Trfase/lysoPLipase"/>
</dbReference>
<dbReference type="Gene3D" id="3.40.47.10">
    <property type="match status" value="1"/>
</dbReference>
<dbReference type="GO" id="GO:0008897">
    <property type="term" value="F:holo-[acyl-carrier-protein] synthase activity"/>
    <property type="evidence" value="ECO:0007669"/>
    <property type="project" value="InterPro"/>
</dbReference>
<dbReference type="Pfam" id="PF00109">
    <property type="entry name" value="ketoacyl-synt"/>
    <property type="match status" value="1"/>
</dbReference>
<organism evidence="5 6">
    <name type="scientific">Actinoalloteichus hymeniacidonis</name>
    <dbReference type="NCBI Taxonomy" id="340345"/>
    <lineage>
        <taxon>Bacteria</taxon>
        <taxon>Bacillati</taxon>
        <taxon>Actinomycetota</taxon>
        <taxon>Actinomycetes</taxon>
        <taxon>Pseudonocardiales</taxon>
        <taxon>Pseudonocardiaceae</taxon>
        <taxon>Actinoalloteichus</taxon>
    </lineage>
</organism>
<dbReference type="Gene3D" id="3.10.129.110">
    <property type="entry name" value="Polyketide synthase dehydratase"/>
    <property type="match status" value="1"/>
</dbReference>
<proteinExistence type="predicted"/>
<dbReference type="EMBL" id="CP014859">
    <property type="protein sequence ID" value="AOS64465.1"/>
    <property type="molecule type" value="Genomic_DNA"/>
</dbReference>
<dbReference type="InterPro" id="IPR008278">
    <property type="entry name" value="4-PPantetheinyl_Trfase_dom"/>
</dbReference>
<dbReference type="Pfam" id="PF01648">
    <property type="entry name" value="ACPS"/>
    <property type="match status" value="1"/>
</dbReference>
<evidence type="ECO:0000313" key="6">
    <source>
        <dbReference type="Proteomes" id="UP000095210"/>
    </source>
</evidence>
<evidence type="ECO:0000313" key="5">
    <source>
        <dbReference type="EMBL" id="AOS64465.1"/>
    </source>
</evidence>
<evidence type="ECO:0000256" key="2">
    <source>
        <dbReference type="ARBA" id="ARBA00022553"/>
    </source>
</evidence>
<dbReference type="Gene3D" id="3.30.70.250">
    <property type="entry name" value="Malonyl-CoA ACP transacylase, ACP-binding"/>
    <property type="match status" value="1"/>
</dbReference>
<dbReference type="GO" id="GO:0004315">
    <property type="term" value="F:3-oxoacyl-[acyl-carrier-protein] synthase activity"/>
    <property type="evidence" value="ECO:0007669"/>
    <property type="project" value="InterPro"/>
</dbReference>
<dbReference type="InterPro" id="IPR014031">
    <property type="entry name" value="Ketoacyl_synth_C"/>
</dbReference>